<evidence type="ECO:0000256" key="10">
    <source>
        <dbReference type="SAM" id="MobiDB-lite"/>
    </source>
</evidence>
<dbReference type="Gene3D" id="3.30.420.10">
    <property type="entry name" value="Ribonuclease H-like superfamily/Ribonuclease H"/>
    <property type="match status" value="1"/>
</dbReference>
<dbReference type="GO" id="GO:0003887">
    <property type="term" value="F:DNA-directed DNA polymerase activity"/>
    <property type="evidence" value="ECO:0007669"/>
    <property type="project" value="UniProtKB-KW"/>
</dbReference>
<evidence type="ECO:0000256" key="5">
    <source>
        <dbReference type="ARBA" id="ARBA00022842"/>
    </source>
</evidence>
<evidence type="ECO:0000256" key="6">
    <source>
        <dbReference type="ARBA" id="ARBA00022908"/>
    </source>
</evidence>
<dbReference type="EMBL" id="VJMJ01000336">
    <property type="protein sequence ID" value="KAF0722395.1"/>
    <property type="molecule type" value="Genomic_DNA"/>
</dbReference>
<name>A0A6G0W7C2_9STRA</name>
<dbReference type="VEuPathDB" id="FungiDB:AeMF1_017171"/>
<feature type="domain" description="Retroviral polymerase SH3-like" evidence="11">
    <location>
        <begin position="66"/>
        <end position="120"/>
    </location>
</feature>
<feature type="compositionally biased region" description="Acidic residues" evidence="10">
    <location>
        <begin position="147"/>
        <end position="157"/>
    </location>
</feature>
<evidence type="ECO:0000256" key="3">
    <source>
        <dbReference type="ARBA" id="ARBA00022759"/>
    </source>
</evidence>
<dbReference type="InterPro" id="IPR039537">
    <property type="entry name" value="Retrotran_Ty1/copia-like"/>
</dbReference>
<dbReference type="GO" id="GO:0003964">
    <property type="term" value="F:RNA-directed DNA polymerase activity"/>
    <property type="evidence" value="ECO:0007669"/>
    <property type="project" value="UniProtKB-KW"/>
</dbReference>
<reference evidence="12 13" key="1">
    <citation type="submission" date="2019-07" db="EMBL/GenBank/DDBJ databases">
        <title>Genomics analysis of Aphanomyces spp. identifies a new class of oomycete effector associated with host adaptation.</title>
        <authorList>
            <person name="Gaulin E."/>
        </authorList>
    </citation>
    <scope>NUCLEOTIDE SEQUENCE [LARGE SCALE GENOMIC DNA]</scope>
    <source>
        <strain evidence="12 13">ATCC 201684</strain>
    </source>
</reference>
<dbReference type="GO" id="GO:0006310">
    <property type="term" value="P:DNA recombination"/>
    <property type="evidence" value="ECO:0007669"/>
    <property type="project" value="UniProtKB-KW"/>
</dbReference>
<evidence type="ECO:0000256" key="1">
    <source>
        <dbReference type="ARBA" id="ARBA00022722"/>
    </source>
</evidence>
<keyword evidence="7" id="KW-0695">RNA-directed DNA polymerase</keyword>
<keyword evidence="4" id="KW-0378">Hydrolase</keyword>
<comment type="caution">
    <text evidence="12">The sequence shown here is derived from an EMBL/GenBank/DDBJ whole genome shotgun (WGS) entry which is preliminary data.</text>
</comment>
<dbReference type="GO" id="GO:0016787">
    <property type="term" value="F:hydrolase activity"/>
    <property type="evidence" value="ECO:0007669"/>
    <property type="project" value="UniProtKB-KW"/>
</dbReference>
<evidence type="ECO:0000256" key="8">
    <source>
        <dbReference type="ARBA" id="ARBA00022932"/>
    </source>
</evidence>
<dbReference type="PANTHER" id="PTHR42648:SF11">
    <property type="entry name" value="TRANSPOSON TY4-P GAG-POL POLYPROTEIN"/>
    <property type="match status" value="1"/>
</dbReference>
<evidence type="ECO:0000256" key="4">
    <source>
        <dbReference type="ARBA" id="ARBA00022801"/>
    </source>
</evidence>
<feature type="compositionally biased region" description="Basic and acidic residues" evidence="10">
    <location>
        <begin position="202"/>
        <end position="211"/>
    </location>
</feature>
<keyword evidence="8" id="KW-0808">Transferase</keyword>
<dbReference type="InterPro" id="IPR057670">
    <property type="entry name" value="SH3_retrovirus"/>
</dbReference>
<dbReference type="Pfam" id="PF25597">
    <property type="entry name" value="SH3_retrovirus"/>
    <property type="match status" value="1"/>
</dbReference>
<keyword evidence="8" id="KW-0239">DNA-directed DNA polymerase</keyword>
<dbReference type="Proteomes" id="UP000481153">
    <property type="component" value="Unassembled WGS sequence"/>
</dbReference>
<feature type="region of interest" description="Disordered" evidence="10">
    <location>
        <begin position="132"/>
        <end position="211"/>
    </location>
</feature>
<evidence type="ECO:0000259" key="11">
    <source>
        <dbReference type="Pfam" id="PF25597"/>
    </source>
</evidence>
<accession>A0A6G0W7C2</accession>
<dbReference type="InterPro" id="IPR012337">
    <property type="entry name" value="RNaseH-like_sf"/>
</dbReference>
<dbReference type="PANTHER" id="PTHR42648">
    <property type="entry name" value="TRANSPOSASE, PUTATIVE-RELATED"/>
    <property type="match status" value="1"/>
</dbReference>
<keyword evidence="13" id="KW-1185">Reference proteome</keyword>
<evidence type="ECO:0000256" key="2">
    <source>
        <dbReference type="ARBA" id="ARBA00022723"/>
    </source>
</evidence>
<keyword evidence="2" id="KW-0479">Metal-binding</keyword>
<dbReference type="AlphaFoldDB" id="A0A6G0W7C2"/>
<keyword evidence="5" id="KW-0460">Magnesium</keyword>
<evidence type="ECO:0000256" key="9">
    <source>
        <dbReference type="ARBA" id="ARBA00023172"/>
    </source>
</evidence>
<gene>
    <name evidence="12" type="ORF">Ae201684_018464</name>
</gene>
<evidence type="ECO:0000313" key="12">
    <source>
        <dbReference type="EMBL" id="KAF0722395.1"/>
    </source>
</evidence>
<dbReference type="GO" id="GO:0015074">
    <property type="term" value="P:DNA integration"/>
    <property type="evidence" value="ECO:0007669"/>
    <property type="project" value="UniProtKB-KW"/>
</dbReference>
<dbReference type="GO" id="GO:0003676">
    <property type="term" value="F:nucleic acid binding"/>
    <property type="evidence" value="ECO:0007669"/>
    <property type="project" value="InterPro"/>
</dbReference>
<protein>
    <recommendedName>
        <fullName evidence="11">Retroviral polymerase SH3-like domain-containing protein</fullName>
    </recommendedName>
</protein>
<keyword evidence="8" id="KW-0548">Nucleotidyltransferase</keyword>
<evidence type="ECO:0000313" key="13">
    <source>
        <dbReference type="Proteomes" id="UP000481153"/>
    </source>
</evidence>
<keyword evidence="6" id="KW-0229">DNA integration</keyword>
<keyword evidence="1" id="KW-0540">Nuclease</keyword>
<organism evidence="12 13">
    <name type="scientific">Aphanomyces euteiches</name>
    <dbReference type="NCBI Taxonomy" id="100861"/>
    <lineage>
        <taxon>Eukaryota</taxon>
        <taxon>Sar</taxon>
        <taxon>Stramenopiles</taxon>
        <taxon>Oomycota</taxon>
        <taxon>Saprolegniomycetes</taxon>
        <taxon>Saprolegniales</taxon>
        <taxon>Verrucalvaceae</taxon>
        <taxon>Aphanomyces</taxon>
    </lineage>
</organism>
<sequence length="211" mass="24269">MNRTLIEMARTMMIHSNISTRWWAEAVNTAAFLRNRTPNSKTHGRTPHELLRGNVPKVANLKVFGCICYRRVDPKSKTDKRANKCIFIGYHEAKKAYKVYDLDENKVVFTVDVTFTETEFLHPRVQLVDVEGEPVKDSEGMPTPDQPFDEVDDEDEDMGRQNDSLTRPQRPINRDEPSASPTNSNRERNNPPFAHYPPRVIFENERDGPAA</sequence>
<evidence type="ECO:0000256" key="7">
    <source>
        <dbReference type="ARBA" id="ARBA00022918"/>
    </source>
</evidence>
<proteinExistence type="predicted"/>
<dbReference type="SUPFAM" id="SSF53098">
    <property type="entry name" value="Ribonuclease H-like"/>
    <property type="match status" value="1"/>
</dbReference>
<dbReference type="InterPro" id="IPR036397">
    <property type="entry name" value="RNaseH_sf"/>
</dbReference>
<keyword evidence="3" id="KW-0255">Endonuclease</keyword>
<keyword evidence="9" id="KW-0233">DNA recombination</keyword>
<dbReference type="GO" id="GO:0004519">
    <property type="term" value="F:endonuclease activity"/>
    <property type="evidence" value="ECO:0007669"/>
    <property type="project" value="UniProtKB-KW"/>
</dbReference>
<dbReference type="GO" id="GO:0046872">
    <property type="term" value="F:metal ion binding"/>
    <property type="evidence" value="ECO:0007669"/>
    <property type="project" value="UniProtKB-KW"/>
</dbReference>